<evidence type="ECO:0000256" key="1">
    <source>
        <dbReference type="SAM" id="MobiDB-lite"/>
    </source>
</evidence>
<proteinExistence type="predicted"/>
<comment type="caution">
    <text evidence="3">The sequence shown here is derived from an EMBL/GenBank/DDBJ whole genome shotgun (WGS) entry which is preliminary data.</text>
</comment>
<protein>
    <submittedName>
        <fullName evidence="3">Uncharacterized protein</fullName>
    </submittedName>
</protein>
<dbReference type="Proteomes" id="UP000245699">
    <property type="component" value="Unassembled WGS sequence"/>
</dbReference>
<dbReference type="OrthoDB" id="10626328at2759"/>
<feature type="compositionally biased region" description="Polar residues" evidence="1">
    <location>
        <begin position="109"/>
        <end position="119"/>
    </location>
</feature>
<dbReference type="EMBL" id="MBFT01000217">
    <property type="protein sequence ID" value="PVU94871.1"/>
    <property type="molecule type" value="Genomic_DNA"/>
</dbReference>
<evidence type="ECO:0000313" key="4">
    <source>
        <dbReference type="Proteomes" id="UP000245699"/>
    </source>
</evidence>
<keyword evidence="2" id="KW-1133">Transmembrane helix</keyword>
<keyword evidence="2" id="KW-0472">Membrane</keyword>
<dbReference type="AlphaFoldDB" id="A0A2T9YRE1"/>
<feature type="region of interest" description="Disordered" evidence="1">
    <location>
        <begin position="78"/>
        <end position="97"/>
    </location>
</feature>
<name>A0A2T9YRE1_9FUNG</name>
<accession>A0A2T9YRE1</accession>
<gene>
    <name evidence="3" type="ORF">BB559_002901</name>
</gene>
<keyword evidence="4" id="KW-1185">Reference proteome</keyword>
<feature type="transmembrane region" description="Helical" evidence="2">
    <location>
        <begin position="20"/>
        <end position="41"/>
    </location>
</feature>
<feature type="region of interest" description="Disordered" evidence="1">
    <location>
        <begin position="102"/>
        <end position="141"/>
    </location>
</feature>
<organism evidence="3 4">
    <name type="scientific">Furculomyces boomerangus</name>
    <dbReference type="NCBI Taxonomy" id="61424"/>
    <lineage>
        <taxon>Eukaryota</taxon>
        <taxon>Fungi</taxon>
        <taxon>Fungi incertae sedis</taxon>
        <taxon>Zoopagomycota</taxon>
        <taxon>Kickxellomycotina</taxon>
        <taxon>Harpellomycetes</taxon>
        <taxon>Harpellales</taxon>
        <taxon>Harpellaceae</taxon>
        <taxon>Furculomyces</taxon>
    </lineage>
</organism>
<reference evidence="3 4" key="1">
    <citation type="journal article" date="2018" name="MBio">
        <title>Comparative Genomics Reveals the Core Gene Toolbox for the Fungus-Insect Symbiosis.</title>
        <authorList>
            <person name="Wang Y."/>
            <person name="Stata M."/>
            <person name="Wang W."/>
            <person name="Stajich J.E."/>
            <person name="White M.M."/>
            <person name="Moncalvo J.M."/>
        </authorList>
    </citation>
    <scope>NUCLEOTIDE SEQUENCE [LARGE SCALE GENOMIC DNA]</scope>
    <source>
        <strain evidence="3 4">AUS-77-4</strain>
    </source>
</reference>
<evidence type="ECO:0000313" key="3">
    <source>
        <dbReference type="EMBL" id="PVU94871.1"/>
    </source>
</evidence>
<sequence length="141" mass="16334">METKLNSELYLQFKRNVAILRQYAFPLLILAIILYYVWGYYKEWSLNSINRNEKTKKLIDEEKRQAYLKMQESLLKKSTEMKSEKKPVEKVEPTPEKKSVCYRLPTAVPGSSQFGSSNIRGMDDIKKRSNFSGPDRGMAGG</sequence>
<evidence type="ECO:0000256" key="2">
    <source>
        <dbReference type="SAM" id="Phobius"/>
    </source>
</evidence>
<keyword evidence="2" id="KW-0812">Transmembrane</keyword>